<evidence type="ECO:0000313" key="12">
    <source>
        <dbReference type="EMBL" id="KAK7450500.1"/>
    </source>
</evidence>
<feature type="compositionally biased region" description="Polar residues" evidence="10">
    <location>
        <begin position="36"/>
        <end position="48"/>
    </location>
</feature>
<dbReference type="GO" id="GO:0005634">
    <property type="term" value="C:nucleus"/>
    <property type="evidence" value="ECO:0007669"/>
    <property type="project" value="UniProtKB-SubCell"/>
</dbReference>
<comment type="caution">
    <text evidence="12">The sequence shown here is derived from an EMBL/GenBank/DDBJ whole genome shotgun (WGS) entry which is preliminary data.</text>
</comment>
<feature type="domain" description="C2H2-type" evidence="11">
    <location>
        <begin position="154"/>
        <end position="181"/>
    </location>
</feature>
<evidence type="ECO:0000256" key="10">
    <source>
        <dbReference type="SAM" id="MobiDB-lite"/>
    </source>
</evidence>
<evidence type="ECO:0000259" key="11">
    <source>
        <dbReference type="PROSITE" id="PS50157"/>
    </source>
</evidence>
<dbReference type="PROSITE" id="PS00028">
    <property type="entry name" value="ZINC_FINGER_C2H2_1"/>
    <property type="match status" value="8"/>
</dbReference>
<feature type="domain" description="C2H2-type" evidence="11">
    <location>
        <begin position="1421"/>
        <end position="1449"/>
    </location>
</feature>
<feature type="region of interest" description="Disordered" evidence="10">
    <location>
        <begin position="1009"/>
        <end position="1115"/>
    </location>
</feature>
<feature type="domain" description="C2H2-type" evidence="11">
    <location>
        <begin position="1364"/>
        <end position="1392"/>
    </location>
</feature>
<feature type="compositionally biased region" description="Polar residues" evidence="10">
    <location>
        <begin position="1087"/>
        <end position="1115"/>
    </location>
</feature>
<feature type="domain" description="C2H2-type" evidence="11">
    <location>
        <begin position="1276"/>
        <end position="1303"/>
    </location>
</feature>
<sequence>MDETCTDVNGDTTSRSVSKFSSENTAHEMVKDPHILQNSDSSETTVDGSDIKTNPRNDLTLAEEKEERSRHFTNLDTSESLSLQRCMQQSCCGNMVHCPFCDTGQFKPTQPARVRDHLHRTHFQHAVYYNVIPGLMIVKCFHDCRGPNTKGGHYHCPACSATLLKRNAFAQHLRAHADWEGHEAGAVLAPDSKHPAFIYYQDYKIALCRKKCSDTLEAHYHCPLCYRTSQHLAALTAHLWRCKKQAVMVQKCGDDAEATSTAELFSPELVKSVCHPKDVPNFKWHLSVVRNLSDLPLTRCTQADCCKGRYHCPLCTTAKLKPNHLCHMRQHYVSHWRSGVPFGDYTVLVCYLPCEARHGRDKVRFHYHCPLCGDTRRRREAMTSHLVHCDPSKQDTAHQQDAENDDDASDDCEADYALEYSADGSLVMAAVSSVPGHSVAPSARRNSADQAELQAAESLVDMDRILKQSANRQPILVSQAAPQLTSTVVDSIRATDQQTELPAEELQQEVVLQDGENVKNADIDGHNESVRGSLGSHSCTGKIDENFQQEQVSNAVKGSNTFEVVPGSEMEARQNDGVDDTASARPDAEDEELEVFEQVTTQVSTNIVSQLQQRGELSECLQAVGRVCGVSWQQSGDSVSMTCCWNDLCHVQNCLRQILREGLQSFLKSPLAKPPSKSSPRKSTPPSQTQDSCAAPVTVGKKRGRPRGSKNRKFTDSDEYSPPPKLSRLVSSQKETVSQNNHSQGNALAASDEAKGNHSDSAGGQTGSEVTISGYRGRTRGKKINFAQLNTGGSSPTRESTEVQQFGDASVLTHSVQHSEKSEVPVVSVVNTTGSSVTPKDSDGMESSRRGLSDVNVSCDTSPSQSNPKTSEPGNSSMPDLHTGTGTVPVSALSPTKNVTDGDTLDDNSAADMPKQTQTVQSHCTPISAKVHIVSSKLTQTPVHLVEKSQEQGQRLLHQPDTPDLNISEQDSPYPVKAVKSASKKKYSSKSKVEDFAIIPTIVFDYSALDGDNDQGEEVENAPSSSSNQEGIFSTDSQSFVAPKPTSVLKENQGDAESSRKNHTDLHSESDGVPEKPAEELNAAACQENSDTTVSGAVESSATPAVTENADGDTSQNSLTCPLCPLVTETYTHLCGHLTSDHPESPQVTCDLCEIACPTNGALLLHVERRHGPRPLSAVRSSGTHVCPVCSKVYASATALRWHRSFIHKQSSARRRTRHKLYCALCNYQAADPWDMRHHREGHRDRPAACPVCSKVMSTENAVKVHVATVHSNTSFPCPLCSKVFAHVRYLRSHIRRHGGEKRHACGICGWRFHETNTLRAHMDTHKPRSQRTYAFKCMFCPASYNSGANYRDHLNKHTGERPHICAKCGRGFAFRSMLKTHMAFVHSSERPHACSDCSKTFKTRQQLRQHSLSHTGNSPYVCGKCGRAMVSSTRLKAHAKRCQGGNFAGKQVLIQQPPTVTVLTGPDPKLQTIQLLPRDAVSVLQGGDVSTPLFSLLQGRQVSVIQNAQNKQSVLTLLPLQNIVSQDGVQISAQSQEAVNTLSVGDLRNGPSTSGVIGTISLSQSVAELGPTRPEDAVLFSQADSGTAGVSGVLELGTSGENSLEQSADVHYVQTGQSIHLGTPVKEEVAQPSESQTSVSLEATGSGNQVVNISVGDESGETRTLLLSPELMKQEVLIIENEDGQQSLINLADLQVVHSDNTDCAAHPGVSVSDTLSNTGESESYQGVQIVQAASEVGILDSISQGSQPDSMSQESQLSSVEQSQFGASEEESENKTAVFVCSTCDQAFESLTQAEQHILREHCEVGGGSEQTEGKDSVVGHDNLDTSEAVTVDTITMDSLTGN</sequence>
<evidence type="ECO:0000256" key="2">
    <source>
        <dbReference type="ARBA" id="ARBA00022723"/>
    </source>
</evidence>
<evidence type="ECO:0000256" key="9">
    <source>
        <dbReference type="PROSITE-ProRule" id="PRU00042"/>
    </source>
</evidence>
<evidence type="ECO:0000256" key="7">
    <source>
        <dbReference type="ARBA" id="ARBA00023163"/>
    </source>
</evidence>
<feature type="compositionally biased region" description="Basic and acidic residues" evidence="10">
    <location>
        <begin position="840"/>
        <end position="852"/>
    </location>
</feature>
<feature type="compositionally biased region" description="Basic and acidic residues" evidence="10">
    <location>
        <begin position="390"/>
        <end position="401"/>
    </location>
</feature>
<dbReference type="Pfam" id="PF00096">
    <property type="entry name" value="zf-C2H2"/>
    <property type="match status" value="1"/>
</dbReference>
<dbReference type="Gene3D" id="3.30.160.60">
    <property type="entry name" value="Classic Zinc Finger"/>
    <property type="match status" value="5"/>
</dbReference>
<organism evidence="12 13">
    <name type="scientific">Batillaria attramentaria</name>
    <dbReference type="NCBI Taxonomy" id="370345"/>
    <lineage>
        <taxon>Eukaryota</taxon>
        <taxon>Metazoa</taxon>
        <taxon>Spiralia</taxon>
        <taxon>Lophotrochozoa</taxon>
        <taxon>Mollusca</taxon>
        <taxon>Gastropoda</taxon>
        <taxon>Caenogastropoda</taxon>
        <taxon>Sorbeoconcha</taxon>
        <taxon>Cerithioidea</taxon>
        <taxon>Batillariidae</taxon>
        <taxon>Batillaria</taxon>
    </lineage>
</organism>
<evidence type="ECO:0000256" key="1">
    <source>
        <dbReference type="ARBA" id="ARBA00004123"/>
    </source>
</evidence>
<keyword evidence="2" id="KW-0479">Metal-binding</keyword>
<feature type="compositionally biased region" description="Polar residues" evidence="10">
    <location>
        <begin position="729"/>
        <end position="746"/>
    </location>
</feature>
<keyword evidence="7" id="KW-0804">Transcription</keyword>
<feature type="compositionally biased region" description="Low complexity" evidence="10">
    <location>
        <begin position="824"/>
        <end position="838"/>
    </location>
</feature>
<feature type="compositionally biased region" description="Low complexity" evidence="10">
    <location>
        <begin position="1752"/>
        <end position="1766"/>
    </location>
</feature>
<keyword evidence="13" id="KW-1185">Reference proteome</keyword>
<feature type="compositionally biased region" description="Polar residues" evidence="10">
    <location>
        <begin position="1"/>
        <end position="24"/>
    </location>
</feature>
<feature type="compositionally biased region" description="Basic residues" evidence="10">
    <location>
        <begin position="700"/>
        <end position="712"/>
    </location>
</feature>
<dbReference type="InterPro" id="IPR036236">
    <property type="entry name" value="Znf_C2H2_sf"/>
</dbReference>
<proteinExistence type="predicted"/>
<protein>
    <recommendedName>
        <fullName evidence="11">C2H2-type domain-containing protein</fullName>
    </recommendedName>
</protein>
<feature type="region of interest" description="Disordered" evidence="10">
    <location>
        <begin position="390"/>
        <end position="410"/>
    </location>
</feature>
<keyword evidence="3" id="KW-0677">Repeat</keyword>
<feature type="compositionally biased region" description="Basic and acidic residues" evidence="10">
    <location>
        <begin position="1057"/>
        <end position="1079"/>
    </location>
</feature>
<dbReference type="GO" id="GO:0008270">
    <property type="term" value="F:zinc ion binding"/>
    <property type="evidence" value="ECO:0007669"/>
    <property type="project" value="UniProtKB-KW"/>
</dbReference>
<feature type="compositionally biased region" description="Polar residues" evidence="10">
    <location>
        <begin position="759"/>
        <end position="771"/>
    </location>
</feature>
<feature type="region of interest" description="Disordered" evidence="10">
    <location>
        <begin position="1"/>
        <end position="55"/>
    </location>
</feature>
<evidence type="ECO:0000256" key="3">
    <source>
        <dbReference type="ARBA" id="ARBA00022737"/>
    </source>
</evidence>
<dbReference type="PROSITE" id="PS50157">
    <property type="entry name" value="ZINC_FINGER_C2H2_2"/>
    <property type="match status" value="8"/>
</dbReference>
<comment type="subcellular location">
    <subcellularLocation>
        <location evidence="1">Nucleus</location>
    </subcellularLocation>
</comment>
<evidence type="ECO:0000256" key="6">
    <source>
        <dbReference type="ARBA" id="ARBA00023015"/>
    </source>
</evidence>
<dbReference type="PANTHER" id="PTHR24399">
    <property type="entry name" value="ZINC FINGER AND BTB DOMAIN-CONTAINING"/>
    <property type="match status" value="1"/>
</dbReference>
<name>A0ABD0J1Y3_9CAEN</name>
<accession>A0ABD0J1Y3</accession>
<dbReference type="Proteomes" id="UP001519460">
    <property type="component" value="Unassembled WGS sequence"/>
</dbReference>
<feature type="domain" description="C2H2-type" evidence="11">
    <location>
        <begin position="1304"/>
        <end position="1331"/>
    </location>
</feature>
<keyword evidence="8" id="KW-0539">Nucleus</keyword>
<feature type="domain" description="C2H2-type" evidence="11">
    <location>
        <begin position="1185"/>
        <end position="1213"/>
    </location>
</feature>
<evidence type="ECO:0000256" key="8">
    <source>
        <dbReference type="ARBA" id="ARBA00023242"/>
    </source>
</evidence>
<feature type="region of interest" description="Disordered" evidence="10">
    <location>
        <begin position="947"/>
        <end position="971"/>
    </location>
</feature>
<feature type="compositionally biased region" description="Acidic residues" evidence="10">
    <location>
        <begin position="1011"/>
        <end position="1020"/>
    </location>
</feature>
<evidence type="ECO:0000313" key="13">
    <source>
        <dbReference type="Proteomes" id="UP001519460"/>
    </source>
</evidence>
<feature type="compositionally biased region" description="Basic and acidic residues" evidence="10">
    <location>
        <begin position="25"/>
        <end position="34"/>
    </location>
</feature>
<feature type="region of interest" description="Disordered" evidence="10">
    <location>
        <begin position="669"/>
        <end position="924"/>
    </location>
</feature>
<feature type="compositionally biased region" description="Polar residues" evidence="10">
    <location>
        <begin position="787"/>
        <end position="804"/>
    </location>
</feature>
<feature type="compositionally biased region" description="Low complexity" evidence="10">
    <location>
        <begin position="669"/>
        <end position="687"/>
    </location>
</feature>
<feature type="region of interest" description="Disordered" evidence="10">
    <location>
        <begin position="1744"/>
        <end position="1774"/>
    </location>
</feature>
<keyword evidence="4 9" id="KW-0863">Zinc-finger</keyword>
<dbReference type="EMBL" id="JACVVK020000740">
    <property type="protein sequence ID" value="KAK7450500.1"/>
    <property type="molecule type" value="Genomic_DNA"/>
</dbReference>
<dbReference type="InterPro" id="IPR013087">
    <property type="entry name" value="Znf_C2H2_type"/>
</dbReference>
<feature type="compositionally biased region" description="Polar residues" evidence="10">
    <location>
        <begin position="855"/>
        <end position="901"/>
    </location>
</feature>
<dbReference type="FunFam" id="3.30.160.60:FF:001049">
    <property type="entry name" value="zinc finger protein 319"/>
    <property type="match status" value="1"/>
</dbReference>
<reference evidence="12 13" key="1">
    <citation type="journal article" date="2023" name="Sci. Data">
        <title>Genome assembly of the Korean intertidal mud-creeper Batillaria attramentaria.</title>
        <authorList>
            <person name="Patra A.K."/>
            <person name="Ho P.T."/>
            <person name="Jun S."/>
            <person name="Lee S.J."/>
            <person name="Kim Y."/>
            <person name="Won Y.J."/>
        </authorList>
    </citation>
    <scope>NUCLEOTIDE SEQUENCE [LARGE SCALE GENOMIC DNA]</scope>
    <source>
        <strain evidence="12">Wonlab-2016</strain>
    </source>
</reference>
<feature type="compositionally biased region" description="Polar residues" evidence="10">
    <location>
        <begin position="1022"/>
        <end position="1040"/>
    </location>
</feature>
<keyword evidence="6" id="KW-0805">Transcription regulation</keyword>
<dbReference type="SUPFAM" id="SSF57667">
    <property type="entry name" value="beta-beta-alpha zinc fingers"/>
    <property type="match status" value="4"/>
</dbReference>
<evidence type="ECO:0000256" key="4">
    <source>
        <dbReference type="ARBA" id="ARBA00022771"/>
    </source>
</evidence>
<dbReference type="SMART" id="SM00355">
    <property type="entry name" value="ZnF_C2H2"/>
    <property type="match status" value="16"/>
</dbReference>
<feature type="compositionally biased region" description="Polar residues" evidence="10">
    <location>
        <begin position="915"/>
        <end position="924"/>
    </location>
</feature>
<dbReference type="PANTHER" id="PTHR24399:SF70">
    <property type="entry name" value="C2H2-TYPE DOMAIN-CONTAINING PROTEIN"/>
    <property type="match status" value="1"/>
</dbReference>
<feature type="domain" description="C2H2-type" evidence="11">
    <location>
        <begin position="1393"/>
        <end position="1420"/>
    </location>
</feature>
<keyword evidence="5" id="KW-0862">Zinc</keyword>
<evidence type="ECO:0000256" key="5">
    <source>
        <dbReference type="ARBA" id="ARBA00022833"/>
    </source>
</evidence>
<feature type="domain" description="C2H2-type" evidence="11">
    <location>
        <begin position="1336"/>
        <end position="1363"/>
    </location>
</feature>
<gene>
    <name evidence="12" type="ORF">BaRGS_00039931</name>
</gene>